<keyword evidence="3" id="KW-1185">Reference proteome</keyword>
<evidence type="ECO:0000313" key="2">
    <source>
        <dbReference type="EMBL" id="MDN7227420.1"/>
    </source>
</evidence>
<name>A0ABT8MR96_9BACL</name>
<keyword evidence="1" id="KW-0812">Transmembrane</keyword>
<accession>A0ABT8MR96</accession>
<evidence type="ECO:0000313" key="3">
    <source>
        <dbReference type="Proteomes" id="UP001172054"/>
    </source>
</evidence>
<reference evidence="2 3" key="1">
    <citation type="submission" date="2023-06" db="EMBL/GenBank/DDBJ databases">
        <title>Novel species in genus Planococcus.</title>
        <authorList>
            <person name="Ning S."/>
        </authorList>
    </citation>
    <scope>NUCLEOTIDE SEQUENCE [LARGE SCALE GENOMIC DNA]</scope>
    <source>
        <strain evidence="2 3">N064</strain>
    </source>
</reference>
<feature type="transmembrane region" description="Helical" evidence="1">
    <location>
        <begin position="28"/>
        <end position="44"/>
    </location>
</feature>
<dbReference type="Proteomes" id="UP001172054">
    <property type="component" value="Unassembled WGS sequence"/>
</dbReference>
<evidence type="ECO:0000256" key="1">
    <source>
        <dbReference type="SAM" id="Phobius"/>
    </source>
</evidence>
<keyword evidence="1" id="KW-0472">Membrane</keyword>
<protein>
    <submittedName>
        <fullName evidence="2">Uncharacterized protein</fullName>
    </submittedName>
</protein>
<comment type="caution">
    <text evidence="2">The sequence shown here is derived from an EMBL/GenBank/DDBJ whole genome shotgun (WGS) entry which is preliminary data.</text>
</comment>
<gene>
    <name evidence="2" type="ORF">QWY15_08960</name>
</gene>
<dbReference type="RefSeq" id="WP_301726112.1">
    <property type="nucleotide sequence ID" value="NZ_JAUJWW010000003.1"/>
</dbReference>
<dbReference type="EMBL" id="JAUJWW010000003">
    <property type="protein sequence ID" value="MDN7227420.1"/>
    <property type="molecule type" value="Genomic_DNA"/>
</dbReference>
<proteinExistence type="predicted"/>
<keyword evidence="1" id="KW-1133">Transmembrane helix</keyword>
<sequence>MIKNMLFSLGILAVLLIAAFGQLKENTLWGLLLFPFFFIGEPWYKSLKRRKPTSVPNKKLT</sequence>
<organism evidence="2 3">
    <name type="scientific">Planococcus liqunii</name>
    <dbReference type="NCBI Taxonomy" id="3058394"/>
    <lineage>
        <taxon>Bacteria</taxon>
        <taxon>Bacillati</taxon>
        <taxon>Bacillota</taxon>
        <taxon>Bacilli</taxon>
        <taxon>Bacillales</taxon>
        <taxon>Caryophanaceae</taxon>
        <taxon>Planococcus</taxon>
    </lineage>
</organism>